<evidence type="ECO:0000256" key="4">
    <source>
        <dbReference type="ARBA" id="ARBA00022857"/>
    </source>
</evidence>
<accession>A0A1Q8S4I5</accession>
<dbReference type="GO" id="GO:0004499">
    <property type="term" value="F:N,N-dimethylaniline monooxygenase activity"/>
    <property type="evidence" value="ECO:0007669"/>
    <property type="project" value="InterPro"/>
</dbReference>
<evidence type="ECO:0000256" key="1">
    <source>
        <dbReference type="ARBA" id="ARBA00001974"/>
    </source>
</evidence>
<evidence type="ECO:0000256" key="6">
    <source>
        <dbReference type="ARBA" id="ARBA00023033"/>
    </source>
</evidence>
<dbReference type="Pfam" id="PF13450">
    <property type="entry name" value="NAD_binding_8"/>
    <property type="match status" value="1"/>
</dbReference>
<sequence length="492" mass="54245">MGSLPHAPSPSPQETFDVIIVGAGISGINTAYYLQEHGPPGATYAILEGRGRMGGTWDLFRYPGIRSDSDIHTFGFSWNPWKGNNPLAGGGEILSYLSESASMHGIDKNIRYHHQVVSADWSSATSMWTLKASVDGEKVKAFGARFVVLGTGYYDYEQPLSTVIPGIQNFEGQVVHPQFWPEDLDYRDKDIVIIGSGATAVTLLPNIATEAKHTTMLQRSPTYILALPTRVGILGDILSFLPDSISKRILRAQFIIGGYLLYYFCMLFPPVARRIMLWATARKLPPSVSVDPDFSPRYYPWEQRLCVCPDADFYAALKSGRADIVTDTINTVTKSEIILTSGRVLKPDVIITATGLKLRFAGSISISVDGVPVDPHSKFGYKGCMLQDVPNLAFVFGYANASWTLGAEATSSYLVRLWRGMREKGLRSVTPYLENPEGMVQTRILPLKSTYVMKAGKIFPKTGIGMWAPKTNYMVDLWKAKVGDPFAGLRVC</sequence>
<dbReference type="GO" id="GO:0050660">
    <property type="term" value="F:flavin adenine dinucleotide binding"/>
    <property type="evidence" value="ECO:0007669"/>
    <property type="project" value="InterPro"/>
</dbReference>
<dbReference type="PANTHER" id="PTHR43872:SF1">
    <property type="entry name" value="MONOOXYGENASE, PUTATIVE (AFU_ORTHOLOGUE AFUA_8G02570)-RELATED"/>
    <property type="match status" value="1"/>
</dbReference>
<comment type="caution">
    <text evidence="8">The sequence shown here is derived from an EMBL/GenBank/DDBJ whole genome shotgun (WGS) entry which is preliminary data.</text>
</comment>
<keyword evidence="4" id="KW-0521">NADP</keyword>
<evidence type="ECO:0000256" key="5">
    <source>
        <dbReference type="ARBA" id="ARBA00023002"/>
    </source>
</evidence>
<reference evidence="8 9" key="1">
    <citation type="submission" date="2016-11" db="EMBL/GenBank/DDBJ databases">
        <title>Draft Genome Assembly of Colletotrichum chlorophyti a pathogen of herbaceous plants.</title>
        <authorList>
            <person name="Gan P."/>
            <person name="Narusaka M."/>
            <person name="Tsushima A."/>
            <person name="Narusaka Y."/>
            <person name="Takano Y."/>
            <person name="Shirasu K."/>
        </authorList>
    </citation>
    <scope>NUCLEOTIDE SEQUENCE [LARGE SCALE GENOMIC DNA]</scope>
    <source>
        <strain evidence="8 9">NTL11</strain>
    </source>
</reference>
<comment type="cofactor">
    <cofactor evidence="1">
        <name>FAD</name>
        <dbReference type="ChEBI" id="CHEBI:57692"/>
    </cofactor>
</comment>
<keyword evidence="3" id="KW-0274">FAD</keyword>
<dbReference type="InterPro" id="IPR020946">
    <property type="entry name" value="Flavin_mOase-like"/>
</dbReference>
<keyword evidence="7" id="KW-0472">Membrane</keyword>
<dbReference type="AlphaFoldDB" id="A0A1Q8S4I5"/>
<name>A0A1Q8S4I5_9PEZI</name>
<keyword evidence="5" id="KW-0560">Oxidoreductase</keyword>
<evidence type="ECO:0000313" key="9">
    <source>
        <dbReference type="Proteomes" id="UP000186583"/>
    </source>
</evidence>
<keyword evidence="7" id="KW-0812">Transmembrane</keyword>
<organism evidence="8 9">
    <name type="scientific">Colletotrichum chlorophyti</name>
    <dbReference type="NCBI Taxonomy" id="708187"/>
    <lineage>
        <taxon>Eukaryota</taxon>
        <taxon>Fungi</taxon>
        <taxon>Dikarya</taxon>
        <taxon>Ascomycota</taxon>
        <taxon>Pezizomycotina</taxon>
        <taxon>Sordariomycetes</taxon>
        <taxon>Hypocreomycetidae</taxon>
        <taxon>Glomerellales</taxon>
        <taxon>Glomerellaceae</taxon>
        <taxon>Colletotrichum</taxon>
    </lineage>
</organism>
<dbReference type="GO" id="GO:0050661">
    <property type="term" value="F:NADP binding"/>
    <property type="evidence" value="ECO:0007669"/>
    <property type="project" value="InterPro"/>
</dbReference>
<gene>
    <name evidence="8" type="ORF">CCHL11_04398</name>
</gene>
<proteinExistence type="predicted"/>
<protein>
    <submittedName>
        <fullName evidence="8">FAD-containing monooxygenase EthA 2</fullName>
    </submittedName>
</protein>
<dbReference type="Pfam" id="PF00743">
    <property type="entry name" value="FMO-like"/>
    <property type="match status" value="1"/>
</dbReference>
<evidence type="ECO:0000256" key="3">
    <source>
        <dbReference type="ARBA" id="ARBA00022827"/>
    </source>
</evidence>
<dbReference type="Proteomes" id="UP000186583">
    <property type="component" value="Unassembled WGS sequence"/>
</dbReference>
<dbReference type="OrthoDB" id="66881at2759"/>
<dbReference type="EMBL" id="MPGH01000019">
    <property type="protein sequence ID" value="OLN96320.1"/>
    <property type="molecule type" value="Genomic_DNA"/>
</dbReference>
<dbReference type="SUPFAM" id="SSF51905">
    <property type="entry name" value="FAD/NAD(P)-binding domain"/>
    <property type="match status" value="2"/>
</dbReference>
<keyword evidence="2" id="KW-0285">Flavoprotein</keyword>
<evidence type="ECO:0000313" key="8">
    <source>
        <dbReference type="EMBL" id="OLN96320.1"/>
    </source>
</evidence>
<dbReference type="InterPro" id="IPR036188">
    <property type="entry name" value="FAD/NAD-bd_sf"/>
</dbReference>
<evidence type="ECO:0000256" key="7">
    <source>
        <dbReference type="SAM" id="Phobius"/>
    </source>
</evidence>
<evidence type="ECO:0000256" key="2">
    <source>
        <dbReference type="ARBA" id="ARBA00022630"/>
    </source>
</evidence>
<keyword evidence="6 8" id="KW-0503">Monooxygenase</keyword>
<dbReference type="PRINTS" id="PR00469">
    <property type="entry name" value="PNDRDTASEII"/>
</dbReference>
<dbReference type="PANTHER" id="PTHR43872">
    <property type="entry name" value="MONOOXYGENASE, PUTATIVE (AFU_ORTHOLOGUE AFUA_8G02570)-RELATED"/>
    <property type="match status" value="1"/>
</dbReference>
<dbReference type="InterPro" id="IPR051820">
    <property type="entry name" value="FAD-binding_MO"/>
</dbReference>
<keyword evidence="9" id="KW-1185">Reference proteome</keyword>
<feature type="transmembrane region" description="Helical" evidence="7">
    <location>
        <begin position="254"/>
        <end position="272"/>
    </location>
</feature>
<keyword evidence="7" id="KW-1133">Transmembrane helix</keyword>
<dbReference type="Gene3D" id="3.50.50.60">
    <property type="entry name" value="FAD/NAD(P)-binding domain"/>
    <property type="match status" value="3"/>
</dbReference>
<dbReference type="FunFam" id="3.50.50.60:FF:000228">
    <property type="entry name" value="FAD-containing monooxygenase EthA"/>
    <property type="match status" value="1"/>
</dbReference>